<dbReference type="GO" id="GO:0003700">
    <property type="term" value="F:DNA-binding transcription factor activity"/>
    <property type="evidence" value="ECO:0007669"/>
    <property type="project" value="InterPro"/>
</dbReference>
<dbReference type="PROSITE" id="PS01124">
    <property type="entry name" value="HTH_ARAC_FAMILY_2"/>
    <property type="match status" value="1"/>
</dbReference>
<dbReference type="Proteomes" id="UP000326725">
    <property type="component" value="Unassembled WGS sequence"/>
</dbReference>
<dbReference type="InterPro" id="IPR037923">
    <property type="entry name" value="HTH-like"/>
</dbReference>
<sequence length="281" mass="31113">MALLDIRAATLGEEYVAHAHDHHQLILATRGTTELSIEGRGDRITGSRGCLIPCGRHHDYRGDGRNRTFVLDIPATSLPALRDGEAIERLFERPRFFSVPPRLNRLAASLMQQLECCPALHSEIAALLLRALYLHLESQPLSEDTGAALGPGLRERLDLGRLDAWIDHHLADEIRVEQLAALCALSAGHFHACFRELTGMTPLAYVQRRRLDHARTLVTHSGLSLGHIASLVGFRDQGSFSRAYRRCFEVSPSVARRESHTLASFGQEHRSIGQAKAAEST</sequence>
<proteinExistence type="predicted"/>
<dbReference type="Gene3D" id="1.10.10.60">
    <property type="entry name" value="Homeodomain-like"/>
    <property type="match status" value="2"/>
</dbReference>
<evidence type="ECO:0000259" key="4">
    <source>
        <dbReference type="PROSITE" id="PS01124"/>
    </source>
</evidence>
<dbReference type="Pfam" id="PF12833">
    <property type="entry name" value="HTH_18"/>
    <property type="match status" value="1"/>
</dbReference>
<dbReference type="InterPro" id="IPR050204">
    <property type="entry name" value="AraC_XylS_family_regulators"/>
</dbReference>
<dbReference type="SMART" id="SM00342">
    <property type="entry name" value="HTH_ARAC"/>
    <property type="match status" value="1"/>
</dbReference>
<reference evidence="5 6" key="1">
    <citation type="submission" date="2019-09" db="EMBL/GenBank/DDBJ databases">
        <authorList>
            <person name="Criscuolo A."/>
        </authorList>
    </citation>
    <scope>NUCLEOTIDE SEQUENCE [LARGE SCALE GENOMIC DNA]</scope>
    <source>
        <strain evidence="6">3(2)</strain>
    </source>
</reference>
<organism evidence="5 6">
    <name type="scientific">Halomonas lysinitropha</name>
    <dbReference type="NCBI Taxonomy" id="2607506"/>
    <lineage>
        <taxon>Bacteria</taxon>
        <taxon>Pseudomonadati</taxon>
        <taxon>Pseudomonadota</taxon>
        <taxon>Gammaproteobacteria</taxon>
        <taxon>Oceanospirillales</taxon>
        <taxon>Halomonadaceae</taxon>
        <taxon>Halomonas</taxon>
    </lineage>
</organism>
<dbReference type="PANTHER" id="PTHR46796:SF10">
    <property type="entry name" value="TRANSCRIPTIONAL ACTIVATOR FEAR"/>
    <property type="match status" value="1"/>
</dbReference>
<evidence type="ECO:0000256" key="3">
    <source>
        <dbReference type="ARBA" id="ARBA00023163"/>
    </source>
</evidence>
<dbReference type="Pfam" id="PF02311">
    <property type="entry name" value="AraC_binding"/>
    <property type="match status" value="1"/>
</dbReference>
<keyword evidence="6" id="KW-1185">Reference proteome</keyword>
<gene>
    <name evidence="5" type="primary">rhaS</name>
    <name evidence="5" type="ORF">HALO32_02521</name>
</gene>
<evidence type="ECO:0000256" key="2">
    <source>
        <dbReference type="ARBA" id="ARBA00023125"/>
    </source>
</evidence>
<name>A0A5K1I4P2_9GAMM</name>
<dbReference type="InterPro" id="IPR003313">
    <property type="entry name" value="AraC-bd"/>
</dbReference>
<dbReference type="RefSeq" id="WP_151444221.1">
    <property type="nucleotide sequence ID" value="NZ_CABVOU010000039.1"/>
</dbReference>
<dbReference type="GO" id="GO:0043565">
    <property type="term" value="F:sequence-specific DNA binding"/>
    <property type="evidence" value="ECO:0007669"/>
    <property type="project" value="InterPro"/>
</dbReference>
<dbReference type="PANTHER" id="PTHR46796">
    <property type="entry name" value="HTH-TYPE TRANSCRIPTIONAL ACTIVATOR RHAS-RELATED"/>
    <property type="match status" value="1"/>
</dbReference>
<dbReference type="EMBL" id="CABVOU010000039">
    <property type="protein sequence ID" value="VVZ96425.1"/>
    <property type="molecule type" value="Genomic_DNA"/>
</dbReference>
<keyword evidence="1" id="KW-0805">Transcription regulation</keyword>
<evidence type="ECO:0000313" key="6">
    <source>
        <dbReference type="Proteomes" id="UP000326725"/>
    </source>
</evidence>
<keyword evidence="3" id="KW-0804">Transcription</keyword>
<protein>
    <submittedName>
        <fullName evidence="5">HTH-type transcriptional activator RhaS</fullName>
    </submittedName>
</protein>
<dbReference type="InterPro" id="IPR009057">
    <property type="entry name" value="Homeodomain-like_sf"/>
</dbReference>
<feature type="domain" description="HTH araC/xylS-type" evidence="4">
    <location>
        <begin position="160"/>
        <end position="258"/>
    </location>
</feature>
<evidence type="ECO:0000313" key="5">
    <source>
        <dbReference type="EMBL" id="VVZ96425.1"/>
    </source>
</evidence>
<accession>A0A5K1I4P2</accession>
<dbReference type="SUPFAM" id="SSF51215">
    <property type="entry name" value="Regulatory protein AraC"/>
    <property type="match status" value="1"/>
</dbReference>
<keyword evidence="2" id="KW-0238">DNA-binding</keyword>
<evidence type="ECO:0000256" key="1">
    <source>
        <dbReference type="ARBA" id="ARBA00023015"/>
    </source>
</evidence>
<dbReference type="SUPFAM" id="SSF46689">
    <property type="entry name" value="Homeodomain-like"/>
    <property type="match status" value="2"/>
</dbReference>
<dbReference type="AlphaFoldDB" id="A0A5K1I4P2"/>
<dbReference type="InterPro" id="IPR018060">
    <property type="entry name" value="HTH_AraC"/>
</dbReference>